<feature type="domain" description="Protein kinase" evidence="15">
    <location>
        <begin position="490"/>
        <end position="763"/>
    </location>
</feature>
<dbReference type="PROSITE" id="PS50038">
    <property type="entry name" value="FZ"/>
    <property type="match status" value="1"/>
</dbReference>
<dbReference type="Gene3D" id="2.60.40.10">
    <property type="entry name" value="Immunoglobulins"/>
    <property type="match status" value="1"/>
</dbReference>
<comment type="caution">
    <text evidence="12">Lacks conserved residue(s) required for the propagation of feature annotation.</text>
</comment>
<reference evidence="18 19" key="1">
    <citation type="submission" date="2018-11" db="EMBL/GenBank/DDBJ databases">
        <title>Haplotype-resolved cattle genomes.</title>
        <authorList>
            <person name="Low W.Y."/>
            <person name="Tearle R."/>
            <person name="Bickhart D.M."/>
            <person name="Rosen B.D."/>
            <person name="Koren S."/>
            <person name="Rhie A."/>
            <person name="Hiendleder S."/>
            <person name="Phillippy A.M."/>
            <person name="Smith T.P.L."/>
            <person name="Williams J.L."/>
        </authorList>
    </citation>
    <scope>NUCLEOTIDE SEQUENCE [LARGE SCALE GENOMIC DNA]</scope>
</reference>
<dbReference type="FunFam" id="2.60.40.10:FF:000242">
    <property type="entry name" value="Inactive tyrosine-protein kinase transmembrane receptor ROR1"/>
    <property type="match status" value="1"/>
</dbReference>
<evidence type="ECO:0000256" key="14">
    <source>
        <dbReference type="SAM" id="Phobius"/>
    </source>
</evidence>
<dbReference type="Gene3D" id="1.10.510.10">
    <property type="entry name" value="Transferase(Phosphotransferase) domain 1"/>
    <property type="match status" value="1"/>
</dbReference>
<feature type="region of interest" description="Disordered" evidence="13">
    <location>
        <begin position="770"/>
        <end position="796"/>
    </location>
</feature>
<sequence length="954" mass="107014">MFHGKTIDFINVRLVFQQEKEEFVFDHVWSFLQVWFFVNEIFVFNFQACVLKEKILKSGLQYVCLDSLYNTGASAWQAEQTFKFNKLWDCVVSLGRQGLWKSPVMLLTVHKLLYLILPLSFSPPFSLFSETELSVTAELVPTSSWNISSELDKDSYLTLDEPMNNITTSLGQTAELHCKVSGNPPPTIRWFKNDAPVVQEPRRISFRATNYGSRLRIRNLDTTDTGYFQCVATNGKKVVSTTGVLFVKFGPPPTASPGSSDEYEEDGFCQPYRGIACARFIGNRTVYMESLHMQGEIENQITAAFTMIGTSSHLSDKCSQFAIPSLCHYAFPYCDETSSVPKPRDLCRDECEILENVLCQTEYIFARSNPMILMRLKLPNCEDLPQPESPEAANCIRIGIPMADPINKNSKDSKEKNKMEILYILVPSVAIPLAIALLFFFICVCRNNQKSSSPPVQRQPKHVRGQNVEMSMLNAYKPKSKAKELPLSAVRFMEELGECAFGKIYKGHLYLPGMDHAQLVAIKTLKDYNNPQQWTEFQQEASLMAELHHPNIVCLLGAVTQEQPVCMLFEYMNQGDLHEFLIMRSPHSDVGCSSDEDGTVKSSLDHGDFLHIAIQIAAGMEYLSSHFFVHKDLAARNILIGEQLHVKISDLGLSREIYSADYYRVQSKSLLPIRWMPPEAIMYGKFSSDSDIWSFGVVLWEIFSFGLQPYYGFSNQEVIEMVRKRQLLPCSEDCPPRMYSLMTECWNEIPSRRPRFKDIHVRLRSWEGLSSHTSSTTPSGGNATTQTTSLSASPVSNLSNPRYPNYMFPSQGITPQGQIAGFISPPIPQNQRFIPINGYPIPPGYAAFPAAHYQPAGPPRVIQHCPPPKSRSPSSASGSTSTGHVTSLPSSGSNQEANIPLLPHMSIPNHPSGMGITVFGNKSQKPYKIDSKQPSLLGDPNIHGHTESMISAEL</sequence>
<feature type="compositionally biased region" description="Low complexity" evidence="13">
    <location>
        <begin position="770"/>
        <end position="779"/>
    </location>
</feature>
<dbReference type="GO" id="GO:0043235">
    <property type="term" value="C:receptor complex"/>
    <property type="evidence" value="ECO:0007669"/>
    <property type="project" value="TreeGrafter"/>
</dbReference>
<reference evidence="18" key="2">
    <citation type="submission" date="2025-08" db="UniProtKB">
        <authorList>
            <consortium name="Ensembl"/>
        </authorList>
    </citation>
    <scope>IDENTIFICATION</scope>
</reference>
<keyword evidence="2" id="KW-0597">Phosphoprotein</keyword>
<dbReference type="InterPro" id="IPR001245">
    <property type="entry name" value="Ser-Thr/Tyr_kinase_cat_dom"/>
</dbReference>
<dbReference type="InterPro" id="IPR036179">
    <property type="entry name" value="Ig-like_dom_sf"/>
</dbReference>
<evidence type="ECO:0000259" key="16">
    <source>
        <dbReference type="PROSITE" id="PS50038"/>
    </source>
</evidence>
<dbReference type="FunFam" id="1.10.2000.10:FF:000002">
    <property type="entry name" value="Inactive tyrosine-protein kinase transmembrane receptor ROR1"/>
    <property type="match status" value="1"/>
</dbReference>
<evidence type="ECO:0000256" key="13">
    <source>
        <dbReference type="SAM" id="MobiDB-lite"/>
    </source>
</evidence>
<protein>
    <submittedName>
        <fullName evidence="18">Uncharacterized protein</fullName>
    </submittedName>
</protein>
<dbReference type="Gene3D" id="1.10.2000.10">
    <property type="entry name" value="Frizzled cysteine-rich domain"/>
    <property type="match status" value="1"/>
</dbReference>
<keyword evidence="5" id="KW-0067">ATP-binding</keyword>
<feature type="transmembrane region" description="Helical" evidence="14">
    <location>
        <begin position="421"/>
        <end position="442"/>
    </location>
</feature>
<dbReference type="InterPro" id="IPR008266">
    <property type="entry name" value="Tyr_kinase_AS"/>
</dbReference>
<dbReference type="PRINTS" id="PR00109">
    <property type="entry name" value="TYRKINASE"/>
</dbReference>
<evidence type="ECO:0000256" key="12">
    <source>
        <dbReference type="PROSITE-ProRule" id="PRU00090"/>
    </source>
</evidence>
<keyword evidence="8" id="KW-1015">Disulfide bond</keyword>
<dbReference type="InterPro" id="IPR003598">
    <property type="entry name" value="Ig_sub2"/>
</dbReference>
<dbReference type="GO" id="GO:0005886">
    <property type="term" value="C:plasma membrane"/>
    <property type="evidence" value="ECO:0007669"/>
    <property type="project" value="TreeGrafter"/>
</dbReference>
<keyword evidence="9" id="KW-0675">Receptor</keyword>
<evidence type="ECO:0000256" key="9">
    <source>
        <dbReference type="ARBA" id="ARBA00023170"/>
    </source>
</evidence>
<evidence type="ECO:0000313" key="18">
    <source>
        <dbReference type="Ensembl" id="ENSBIXP00000043099.1"/>
    </source>
</evidence>
<feature type="compositionally biased region" description="Polar residues" evidence="13">
    <location>
        <begin position="882"/>
        <end position="897"/>
    </location>
</feature>
<evidence type="ECO:0000256" key="6">
    <source>
        <dbReference type="ARBA" id="ARBA00022989"/>
    </source>
</evidence>
<dbReference type="PROSITE" id="PS50835">
    <property type="entry name" value="IG_LIKE"/>
    <property type="match status" value="1"/>
</dbReference>
<evidence type="ECO:0000256" key="2">
    <source>
        <dbReference type="ARBA" id="ARBA00022553"/>
    </source>
</evidence>
<dbReference type="Proteomes" id="UP000314981">
    <property type="component" value="Chromosome 3"/>
</dbReference>
<keyword evidence="3 14" id="KW-0812">Transmembrane</keyword>
<evidence type="ECO:0000256" key="7">
    <source>
        <dbReference type="ARBA" id="ARBA00023136"/>
    </source>
</evidence>
<dbReference type="SMART" id="SM00408">
    <property type="entry name" value="IGc2"/>
    <property type="match status" value="1"/>
</dbReference>
<keyword evidence="19" id="KW-1185">Reference proteome</keyword>
<evidence type="ECO:0000256" key="8">
    <source>
        <dbReference type="ARBA" id="ARBA00023157"/>
    </source>
</evidence>
<dbReference type="InterPro" id="IPR003599">
    <property type="entry name" value="Ig_sub"/>
</dbReference>
<keyword evidence="7 14" id="KW-0472">Membrane</keyword>
<evidence type="ECO:0000313" key="19">
    <source>
        <dbReference type="Proteomes" id="UP000314981"/>
    </source>
</evidence>
<evidence type="ECO:0000259" key="15">
    <source>
        <dbReference type="PROSITE" id="PS50011"/>
    </source>
</evidence>
<dbReference type="Pfam" id="PF07679">
    <property type="entry name" value="I-set"/>
    <property type="match status" value="1"/>
</dbReference>
<dbReference type="GO" id="GO:0004672">
    <property type="term" value="F:protein kinase activity"/>
    <property type="evidence" value="ECO:0007669"/>
    <property type="project" value="InterPro"/>
</dbReference>
<organism evidence="18 19">
    <name type="scientific">Bos indicus x Bos taurus</name>
    <name type="common">Hybrid cattle</name>
    <dbReference type="NCBI Taxonomy" id="30522"/>
    <lineage>
        <taxon>Eukaryota</taxon>
        <taxon>Metazoa</taxon>
        <taxon>Chordata</taxon>
        <taxon>Craniata</taxon>
        <taxon>Vertebrata</taxon>
        <taxon>Euteleostomi</taxon>
        <taxon>Mammalia</taxon>
        <taxon>Eutheria</taxon>
        <taxon>Laurasiatheria</taxon>
        <taxon>Artiodactyla</taxon>
        <taxon>Ruminantia</taxon>
        <taxon>Pecora</taxon>
        <taxon>Bovidae</taxon>
        <taxon>Bovinae</taxon>
        <taxon>Bos</taxon>
    </lineage>
</organism>
<feature type="compositionally biased region" description="Low complexity" evidence="13">
    <location>
        <begin position="871"/>
        <end position="881"/>
    </location>
</feature>
<dbReference type="SUPFAM" id="SSF56112">
    <property type="entry name" value="Protein kinase-like (PK-like)"/>
    <property type="match status" value="1"/>
</dbReference>
<dbReference type="InterPro" id="IPR020067">
    <property type="entry name" value="Frizzled_dom"/>
</dbReference>
<evidence type="ECO:0000256" key="3">
    <source>
        <dbReference type="ARBA" id="ARBA00022692"/>
    </source>
</evidence>
<dbReference type="InterPro" id="IPR011009">
    <property type="entry name" value="Kinase-like_dom_sf"/>
</dbReference>
<dbReference type="GO" id="GO:0043123">
    <property type="term" value="P:positive regulation of canonical NF-kappaB signal transduction"/>
    <property type="evidence" value="ECO:0007669"/>
    <property type="project" value="TreeGrafter"/>
</dbReference>
<proteinExistence type="predicted"/>
<dbReference type="FunFam" id="1.10.510.10:FF:000116">
    <property type="entry name" value="inactive tyrosine-protein kinase transmembrane receptor ROR1"/>
    <property type="match status" value="1"/>
</dbReference>
<dbReference type="InterPro" id="IPR036790">
    <property type="entry name" value="Frizzled_dom_sf"/>
</dbReference>
<dbReference type="InterPro" id="IPR013783">
    <property type="entry name" value="Ig-like_fold"/>
</dbReference>
<keyword evidence="4" id="KW-0547">Nucleotide-binding</keyword>
<feature type="compositionally biased region" description="Polar residues" evidence="13">
    <location>
        <begin position="780"/>
        <end position="796"/>
    </location>
</feature>
<name>A0A4W2F224_BOBOX</name>
<dbReference type="GO" id="GO:0005524">
    <property type="term" value="F:ATP binding"/>
    <property type="evidence" value="ECO:0007669"/>
    <property type="project" value="UniProtKB-KW"/>
</dbReference>
<dbReference type="PROSITE" id="PS50011">
    <property type="entry name" value="PROTEIN_KINASE_DOM"/>
    <property type="match status" value="1"/>
</dbReference>
<dbReference type="InterPro" id="IPR000719">
    <property type="entry name" value="Prot_kinase_dom"/>
</dbReference>
<dbReference type="InterPro" id="IPR007110">
    <property type="entry name" value="Ig-like_dom"/>
</dbReference>
<comment type="subcellular location">
    <subcellularLocation>
        <location evidence="1">Membrane</location>
        <topology evidence="1">Single-pass type I membrane protein</topology>
    </subcellularLocation>
</comment>
<dbReference type="FunFam" id="3.30.200.20:FF:000139">
    <property type="entry name" value="inactive tyrosine-protein kinase transmembrane receptor ROR1"/>
    <property type="match status" value="1"/>
</dbReference>
<evidence type="ECO:0000259" key="17">
    <source>
        <dbReference type="PROSITE" id="PS50835"/>
    </source>
</evidence>
<dbReference type="PROSITE" id="PS00109">
    <property type="entry name" value="PROTEIN_KINASE_TYR"/>
    <property type="match status" value="1"/>
</dbReference>
<dbReference type="PANTHER" id="PTHR24416:SF134">
    <property type="entry name" value="INACTIVE TYROSINE-PROTEIN KINASE TRANSMEMBRANE RECEPTOR ROR1"/>
    <property type="match status" value="1"/>
</dbReference>
<feature type="region of interest" description="Disordered" evidence="13">
    <location>
        <begin position="857"/>
        <end position="954"/>
    </location>
</feature>
<dbReference type="CDD" id="cd07467">
    <property type="entry name" value="CRD_TK_ROR1"/>
    <property type="match status" value="1"/>
</dbReference>
<evidence type="ECO:0000256" key="4">
    <source>
        <dbReference type="ARBA" id="ARBA00022741"/>
    </source>
</evidence>
<keyword evidence="10" id="KW-0325">Glycoprotein</keyword>
<keyword evidence="6 14" id="KW-1133">Transmembrane helix</keyword>
<evidence type="ECO:0000256" key="10">
    <source>
        <dbReference type="ARBA" id="ARBA00023180"/>
    </source>
</evidence>
<dbReference type="AlphaFoldDB" id="A0A4W2F224"/>
<dbReference type="GO" id="GO:0017147">
    <property type="term" value="F:Wnt-protein binding"/>
    <property type="evidence" value="ECO:0007669"/>
    <property type="project" value="TreeGrafter"/>
</dbReference>
<accession>A0A4W2F224</accession>
<dbReference type="Pfam" id="PF01392">
    <property type="entry name" value="Fz"/>
    <property type="match status" value="1"/>
</dbReference>
<evidence type="ECO:0000256" key="11">
    <source>
        <dbReference type="ARBA" id="ARBA00023319"/>
    </source>
</evidence>
<dbReference type="CDD" id="cd05090">
    <property type="entry name" value="PTKc_Ror1"/>
    <property type="match status" value="1"/>
</dbReference>
<dbReference type="PANTHER" id="PTHR24416">
    <property type="entry name" value="TYROSINE-PROTEIN KINASE RECEPTOR"/>
    <property type="match status" value="1"/>
</dbReference>
<evidence type="ECO:0000256" key="1">
    <source>
        <dbReference type="ARBA" id="ARBA00004479"/>
    </source>
</evidence>
<reference evidence="18" key="3">
    <citation type="submission" date="2025-09" db="UniProtKB">
        <authorList>
            <consortium name="Ensembl"/>
        </authorList>
    </citation>
    <scope>IDENTIFICATION</scope>
</reference>
<feature type="domain" description="Ig-like" evidence="17">
    <location>
        <begin position="141"/>
        <end position="240"/>
    </location>
</feature>
<dbReference type="Gene3D" id="3.30.200.20">
    <property type="entry name" value="Phosphorylase Kinase, domain 1"/>
    <property type="match status" value="1"/>
</dbReference>
<dbReference type="Pfam" id="PF07714">
    <property type="entry name" value="PK_Tyr_Ser-Thr"/>
    <property type="match status" value="1"/>
</dbReference>
<dbReference type="Ensembl" id="ENSBIXT00000051941.1">
    <property type="protein sequence ID" value="ENSBIXP00000043099.1"/>
    <property type="gene ID" value="ENSBIXG00000005695.1"/>
</dbReference>
<dbReference type="InterPro" id="IPR013098">
    <property type="entry name" value="Ig_I-set"/>
</dbReference>
<dbReference type="SUPFAM" id="SSF48726">
    <property type="entry name" value="Immunoglobulin"/>
    <property type="match status" value="1"/>
</dbReference>
<dbReference type="InterPro" id="IPR050122">
    <property type="entry name" value="RTK"/>
</dbReference>
<keyword evidence="11" id="KW-0393">Immunoglobulin domain</keyword>
<feature type="domain" description="FZ" evidence="16">
    <location>
        <begin position="264"/>
        <end position="398"/>
    </location>
</feature>
<evidence type="ECO:0000256" key="5">
    <source>
        <dbReference type="ARBA" id="ARBA00022840"/>
    </source>
</evidence>
<dbReference type="SMART" id="SM00409">
    <property type="entry name" value="IG"/>
    <property type="match status" value="1"/>
</dbReference>